<protein>
    <submittedName>
        <fullName evidence="1">Uncharacterized protein</fullName>
    </submittedName>
</protein>
<sequence>MNKVQPTPVLNHLSLQIRTINRPEFGRDNGLEVQVDVWLYRIVEGEYSRIPLHILVEAARDAGVPFDVWKSDDNQLSLDSLATPRPNLNLQQLNERWSASAKQTGQIIDLASQLSNNDYRDLRRDYLHHSAEVGVVHAPNLRQGQEVRRQINNQQGGK</sequence>
<gene>
    <name evidence="1" type="ORF">MRL64_09220</name>
</gene>
<dbReference type="EMBL" id="CP095342">
    <property type="protein sequence ID" value="XAG60508.1"/>
    <property type="molecule type" value="Genomic_DNA"/>
</dbReference>
<dbReference type="AlphaFoldDB" id="A0AAU6TFP4"/>
<reference evidence="1" key="1">
    <citation type="submission" date="2022-03" db="EMBL/GenBank/DDBJ databases">
        <title>Sea Food Isolates.</title>
        <authorList>
            <person name="Li c."/>
        </authorList>
    </citation>
    <scope>NUCLEOTIDE SEQUENCE</scope>
    <source>
        <strain evidence="1">19MO02SH05</strain>
    </source>
</reference>
<organism evidence="1">
    <name type="scientific">bacterium 19MO02SH05</name>
    <dbReference type="NCBI Taxonomy" id="2920696"/>
    <lineage>
        <taxon>Bacteria</taxon>
    </lineage>
</organism>
<accession>A0AAU6TFP4</accession>
<name>A0AAU6TFP4_UNCXX</name>
<evidence type="ECO:0000313" key="1">
    <source>
        <dbReference type="EMBL" id="XAG60508.1"/>
    </source>
</evidence>
<proteinExistence type="predicted"/>